<dbReference type="GO" id="GO:0022857">
    <property type="term" value="F:transmembrane transporter activity"/>
    <property type="evidence" value="ECO:0007669"/>
    <property type="project" value="InterPro"/>
</dbReference>
<comment type="similarity">
    <text evidence="2">Belongs to the major facilitator superfamily. TCR/Tet family.</text>
</comment>
<feature type="transmembrane region" description="Helical" evidence="9">
    <location>
        <begin position="366"/>
        <end position="389"/>
    </location>
</feature>
<dbReference type="PROSITE" id="PS50850">
    <property type="entry name" value="MFS"/>
    <property type="match status" value="1"/>
</dbReference>
<evidence type="ECO:0000313" key="12">
    <source>
        <dbReference type="Proteomes" id="UP000253868"/>
    </source>
</evidence>
<keyword evidence="4" id="KW-1003">Cell membrane</keyword>
<feature type="transmembrane region" description="Helical" evidence="9">
    <location>
        <begin position="172"/>
        <end position="191"/>
    </location>
</feature>
<keyword evidence="7 9" id="KW-0472">Membrane</keyword>
<dbReference type="PANTHER" id="PTHR23501:SF197">
    <property type="entry name" value="COMD"/>
    <property type="match status" value="1"/>
</dbReference>
<feature type="transmembrane region" description="Helical" evidence="9">
    <location>
        <begin position="114"/>
        <end position="134"/>
    </location>
</feature>
<dbReference type="KEGG" id="spad:DVK44_02790"/>
<keyword evidence="5 9" id="KW-0812">Transmembrane</keyword>
<evidence type="ECO:0000256" key="9">
    <source>
        <dbReference type="SAM" id="Phobius"/>
    </source>
</evidence>
<evidence type="ECO:0000259" key="10">
    <source>
        <dbReference type="PROSITE" id="PS50850"/>
    </source>
</evidence>
<evidence type="ECO:0000256" key="1">
    <source>
        <dbReference type="ARBA" id="ARBA00004651"/>
    </source>
</evidence>
<dbReference type="CDD" id="cd17502">
    <property type="entry name" value="MFS_Azr1_MDR_like"/>
    <property type="match status" value="1"/>
</dbReference>
<feature type="transmembrane region" description="Helical" evidence="9">
    <location>
        <begin position="409"/>
        <end position="428"/>
    </location>
</feature>
<dbReference type="InterPro" id="IPR020846">
    <property type="entry name" value="MFS_dom"/>
</dbReference>
<feature type="transmembrane region" description="Helical" evidence="9">
    <location>
        <begin position="341"/>
        <end position="360"/>
    </location>
</feature>
<evidence type="ECO:0000256" key="6">
    <source>
        <dbReference type="ARBA" id="ARBA00022989"/>
    </source>
</evidence>
<protein>
    <submittedName>
        <fullName evidence="11">MFS transporter</fullName>
    </submittedName>
</protein>
<dbReference type="PANTHER" id="PTHR23501">
    <property type="entry name" value="MAJOR FACILITATOR SUPERFAMILY"/>
    <property type="match status" value="1"/>
</dbReference>
<accession>A0A345HJA5</accession>
<feature type="transmembrane region" description="Helical" evidence="9">
    <location>
        <begin position="20"/>
        <end position="42"/>
    </location>
</feature>
<keyword evidence="3" id="KW-0813">Transport</keyword>
<feature type="transmembrane region" description="Helical" evidence="9">
    <location>
        <begin position="211"/>
        <end position="229"/>
    </location>
</feature>
<feature type="transmembrane region" description="Helical" evidence="9">
    <location>
        <begin position="84"/>
        <end position="102"/>
    </location>
</feature>
<dbReference type="OrthoDB" id="7375466at2"/>
<evidence type="ECO:0000256" key="2">
    <source>
        <dbReference type="ARBA" id="ARBA00007520"/>
    </source>
</evidence>
<reference evidence="12" key="1">
    <citation type="submission" date="2018-07" db="EMBL/GenBank/DDBJ databases">
        <authorList>
            <person name="Zhao J."/>
        </authorList>
    </citation>
    <scope>NUCLEOTIDE SEQUENCE [LARGE SCALE GENOMIC DNA]</scope>
    <source>
        <strain evidence="12">GSSD-12</strain>
    </source>
</reference>
<dbReference type="Proteomes" id="UP000253868">
    <property type="component" value="Chromosome"/>
</dbReference>
<feature type="transmembrane region" description="Helical" evidence="9">
    <location>
        <begin position="235"/>
        <end position="256"/>
    </location>
</feature>
<feature type="transmembrane region" description="Helical" evidence="9">
    <location>
        <begin position="146"/>
        <end position="166"/>
    </location>
</feature>
<dbReference type="PRINTS" id="PR01036">
    <property type="entry name" value="TCRTETB"/>
</dbReference>
<feature type="domain" description="Major facilitator superfamily (MFS) profile" evidence="10">
    <location>
        <begin position="19"/>
        <end position="501"/>
    </location>
</feature>
<dbReference type="Gene3D" id="1.20.1250.20">
    <property type="entry name" value="MFS general substrate transporter like domains"/>
    <property type="match status" value="1"/>
</dbReference>
<dbReference type="AlphaFoldDB" id="A0A345HJA5"/>
<feature type="compositionally biased region" description="Low complexity" evidence="8">
    <location>
        <begin position="516"/>
        <end position="535"/>
    </location>
</feature>
<dbReference type="RefSeq" id="WP_114658158.1">
    <property type="nucleotide sequence ID" value="NZ_CP031194.1"/>
</dbReference>
<dbReference type="GO" id="GO:0005886">
    <property type="term" value="C:plasma membrane"/>
    <property type="evidence" value="ECO:0007669"/>
    <property type="project" value="UniProtKB-SubCell"/>
</dbReference>
<evidence type="ECO:0000313" key="11">
    <source>
        <dbReference type="EMBL" id="AXG76779.1"/>
    </source>
</evidence>
<feature type="transmembrane region" description="Helical" evidence="9">
    <location>
        <begin position="277"/>
        <end position="297"/>
    </location>
</feature>
<feature type="transmembrane region" description="Helical" evidence="9">
    <location>
        <begin position="478"/>
        <end position="496"/>
    </location>
</feature>
<gene>
    <name evidence="11" type="ORF">DVK44_02790</name>
</gene>
<sequence>MSTTSPPPAPMEHRQIMSALGGLLLGMFVAMISSTIVTNALPKIISDLDSGQSAYTWVVTAALLAMTVSTPLWGKLADLISKKLLVQIALVVFLIGSLGAGLSQNVATLIVFRVLQGIGTGGLTALVQIVMAAMISPRERGRYSGYIGATIAVSTVAGPLLGGAIVDTSWLGWRWCFYIGVPFAAVAFAVVQRTLRLPVVRRDVKVDWTGAFFMSASVSLLLIWVTFAGSKFDWASWQTAVMTGGAVLLGAVFVLVESRASEPIIPLRLFRNKTITLASVASLFVGVGMFAGSIFLSQYFQMARGESPTMAGIMTIPLIGGLAVSSTLSGQIITKTGSWKIWLVSGGALVTAGLGLLGTIRADTPYWRTAVFMALVGLGVGMMMQNLVLATQNQVDQRDLGAASSMVSFFRSLGGSAGVAALGAMLGTRVTHYMADGLARLGVTDTGSGSGSIPDLALLPAPVRAVVESAYGHAVADTFLYAAPLALVAFVMVLFIKEVPLRRDTGTEPIATGTPAAVSVSTSGAASESASAPRA</sequence>
<feature type="transmembrane region" description="Helical" evidence="9">
    <location>
        <begin position="54"/>
        <end position="72"/>
    </location>
</feature>
<evidence type="ECO:0000256" key="8">
    <source>
        <dbReference type="SAM" id="MobiDB-lite"/>
    </source>
</evidence>
<proteinExistence type="inferred from homology"/>
<evidence type="ECO:0000256" key="4">
    <source>
        <dbReference type="ARBA" id="ARBA00022475"/>
    </source>
</evidence>
<organism evidence="11 12">
    <name type="scientific">Streptomyces paludis</name>
    <dbReference type="NCBI Taxonomy" id="2282738"/>
    <lineage>
        <taxon>Bacteria</taxon>
        <taxon>Bacillati</taxon>
        <taxon>Actinomycetota</taxon>
        <taxon>Actinomycetes</taxon>
        <taxon>Kitasatosporales</taxon>
        <taxon>Streptomycetaceae</taxon>
        <taxon>Streptomyces</taxon>
    </lineage>
</organism>
<comment type="subcellular location">
    <subcellularLocation>
        <location evidence="1">Cell membrane</location>
        <topology evidence="1">Multi-pass membrane protein</topology>
    </subcellularLocation>
</comment>
<dbReference type="Gene3D" id="1.20.1720.10">
    <property type="entry name" value="Multidrug resistance protein D"/>
    <property type="match status" value="1"/>
</dbReference>
<feature type="region of interest" description="Disordered" evidence="8">
    <location>
        <begin position="506"/>
        <end position="535"/>
    </location>
</feature>
<dbReference type="Pfam" id="PF07690">
    <property type="entry name" value="MFS_1"/>
    <property type="match status" value="1"/>
</dbReference>
<keyword evidence="12" id="KW-1185">Reference proteome</keyword>
<dbReference type="EMBL" id="CP031194">
    <property type="protein sequence ID" value="AXG76779.1"/>
    <property type="molecule type" value="Genomic_DNA"/>
</dbReference>
<dbReference type="SUPFAM" id="SSF103473">
    <property type="entry name" value="MFS general substrate transporter"/>
    <property type="match status" value="1"/>
</dbReference>
<dbReference type="InterPro" id="IPR036259">
    <property type="entry name" value="MFS_trans_sf"/>
</dbReference>
<name>A0A345HJA5_9ACTN</name>
<dbReference type="FunFam" id="1.20.1720.10:FF:000004">
    <property type="entry name" value="EmrB/QacA family drug resistance transporter"/>
    <property type="match status" value="1"/>
</dbReference>
<evidence type="ECO:0000256" key="3">
    <source>
        <dbReference type="ARBA" id="ARBA00022448"/>
    </source>
</evidence>
<feature type="transmembrane region" description="Helical" evidence="9">
    <location>
        <begin position="309"/>
        <end position="329"/>
    </location>
</feature>
<keyword evidence="6 9" id="KW-1133">Transmembrane helix</keyword>
<evidence type="ECO:0000256" key="5">
    <source>
        <dbReference type="ARBA" id="ARBA00022692"/>
    </source>
</evidence>
<dbReference type="InterPro" id="IPR011701">
    <property type="entry name" value="MFS"/>
</dbReference>
<evidence type="ECO:0000256" key="7">
    <source>
        <dbReference type="ARBA" id="ARBA00023136"/>
    </source>
</evidence>